<dbReference type="PANTHER" id="PTHR46708:SF2">
    <property type="entry name" value="FIBRONECTIN TYPE-III DOMAIN-CONTAINING PROTEIN"/>
    <property type="match status" value="1"/>
</dbReference>
<dbReference type="Pfam" id="PF00041">
    <property type="entry name" value="fn3"/>
    <property type="match status" value="2"/>
</dbReference>
<dbReference type="CDD" id="cd00063">
    <property type="entry name" value="FN3"/>
    <property type="match status" value="3"/>
</dbReference>
<dbReference type="SMART" id="SM00060">
    <property type="entry name" value="FN3"/>
    <property type="match status" value="3"/>
</dbReference>
<evidence type="ECO:0000313" key="4">
    <source>
        <dbReference type="EMBL" id="JAP48952.1"/>
    </source>
</evidence>
<evidence type="ECO:0000256" key="2">
    <source>
        <dbReference type="SAM" id="SignalP"/>
    </source>
</evidence>
<dbReference type="InterPro" id="IPR013783">
    <property type="entry name" value="Ig-like_fold"/>
</dbReference>
<gene>
    <name evidence="4" type="primary">PTPRD</name>
    <name evidence="4" type="ORF">TR144073</name>
</gene>
<dbReference type="SUPFAM" id="SSF49265">
    <property type="entry name" value="Fibronectin type III"/>
    <property type="match status" value="2"/>
</dbReference>
<feature type="chain" id="PRO_5007051182" evidence="2">
    <location>
        <begin position="20"/>
        <end position="398"/>
    </location>
</feature>
<keyword evidence="2" id="KW-0732">Signal</keyword>
<dbReference type="AlphaFoldDB" id="A0A0X3PKW3"/>
<dbReference type="InterPro" id="IPR050991">
    <property type="entry name" value="ECM_Regulatory_Proteins"/>
</dbReference>
<feature type="signal peptide" evidence="2">
    <location>
        <begin position="1"/>
        <end position="19"/>
    </location>
</feature>
<keyword evidence="4" id="KW-0675">Receptor</keyword>
<feature type="domain" description="Fibronectin type-III" evidence="3">
    <location>
        <begin position="307"/>
        <end position="396"/>
    </location>
</feature>
<feature type="domain" description="Fibronectin type-III" evidence="3">
    <location>
        <begin position="215"/>
        <end position="305"/>
    </location>
</feature>
<dbReference type="Gene3D" id="2.60.40.10">
    <property type="entry name" value="Immunoglobulins"/>
    <property type="match status" value="2"/>
</dbReference>
<name>A0A0X3PKW3_SCHSO</name>
<dbReference type="PANTHER" id="PTHR46708">
    <property type="entry name" value="TENASCIN"/>
    <property type="match status" value="1"/>
</dbReference>
<keyword evidence="1" id="KW-0677">Repeat</keyword>
<evidence type="ECO:0000259" key="3">
    <source>
        <dbReference type="PROSITE" id="PS50853"/>
    </source>
</evidence>
<accession>A0A0X3PKW3</accession>
<dbReference type="InterPro" id="IPR003961">
    <property type="entry name" value="FN3_dom"/>
</dbReference>
<evidence type="ECO:0000256" key="1">
    <source>
        <dbReference type="ARBA" id="ARBA00022737"/>
    </source>
</evidence>
<reference evidence="4" key="1">
    <citation type="submission" date="2016-01" db="EMBL/GenBank/DDBJ databases">
        <title>Reference transcriptome for the parasite Schistocephalus solidus: insights into the molecular evolution of parasitism.</title>
        <authorList>
            <person name="Hebert F.O."/>
            <person name="Grambauer S."/>
            <person name="Barber I."/>
            <person name="Landry C.R."/>
            <person name="Aubin-Horth N."/>
        </authorList>
    </citation>
    <scope>NUCLEOTIDE SEQUENCE</scope>
</reference>
<dbReference type="PROSITE" id="PS50853">
    <property type="entry name" value="FN3"/>
    <property type="match status" value="2"/>
</dbReference>
<dbReference type="EMBL" id="GEEE01014273">
    <property type="protein sequence ID" value="JAP48952.1"/>
    <property type="molecule type" value="Transcribed_RNA"/>
</dbReference>
<protein>
    <submittedName>
        <fullName evidence="4">Receptor-type tyrosine-protein phosphatase delta</fullName>
    </submittedName>
</protein>
<sequence length="398" mass="44496">MLSKFIILALIHLKYRCAAYEYAVYTYQANAVSEEAEQITVYWNGEKLIGGQTFEVLTMPADVAPVTTDQQFVVIDNLDASKSYEFTVFLIKSHMKTPIAYTRSQVLPKGSSPTCQGRCDGRYIYGVTAHTKGSGKVYLHWMEGYTVITQEEKFLITTSPPDVPKIILNKNILVVDNLKPETTYTFSVYLRGENGILKTPSADATIKTLPPDENNPTELIAVVYGHNRIDLEWKAAENAHCAVHAYTVQCTSHPDILYTTETTRYAILNLHPKTSYTFAVHSTKADGTFYPGAPVVGATTYSKNTFNPRDVTAESLSPTSIRLRWTAAAESDRFPKLYKILTNVDKNHALETELTTIDIHNLSPSTEYIFTVHSTSLLDFWYTPGADVETKTLAEDAK</sequence>
<organism evidence="4">
    <name type="scientific">Schistocephalus solidus</name>
    <name type="common">Tapeworm</name>
    <dbReference type="NCBI Taxonomy" id="70667"/>
    <lineage>
        <taxon>Eukaryota</taxon>
        <taxon>Metazoa</taxon>
        <taxon>Spiralia</taxon>
        <taxon>Lophotrochozoa</taxon>
        <taxon>Platyhelminthes</taxon>
        <taxon>Cestoda</taxon>
        <taxon>Eucestoda</taxon>
        <taxon>Diphyllobothriidea</taxon>
        <taxon>Diphyllobothriidae</taxon>
        <taxon>Schistocephalus</taxon>
    </lineage>
</organism>
<proteinExistence type="predicted"/>
<dbReference type="InterPro" id="IPR036116">
    <property type="entry name" value="FN3_sf"/>
</dbReference>